<dbReference type="InterPro" id="IPR023780">
    <property type="entry name" value="Chromo_domain"/>
</dbReference>
<dbReference type="PANTHER" id="PTHR46033:SF17">
    <property type="entry name" value="AMINOTRANSFERASE-LIKE PLANT MOBILE DOMAIN-CONTAINING PROTEIN"/>
    <property type="match status" value="1"/>
</dbReference>
<feature type="domain" description="Chromo" evidence="2">
    <location>
        <begin position="665"/>
        <end position="716"/>
    </location>
</feature>
<dbReference type="AlphaFoldDB" id="A0A9D5ANH4"/>
<dbReference type="InterPro" id="IPR044824">
    <property type="entry name" value="MAIN-like"/>
</dbReference>
<protein>
    <recommendedName>
        <fullName evidence="2">Chromo domain-containing protein</fullName>
    </recommendedName>
</protein>
<dbReference type="GO" id="GO:0010073">
    <property type="term" value="P:meristem maintenance"/>
    <property type="evidence" value="ECO:0007669"/>
    <property type="project" value="InterPro"/>
</dbReference>
<accession>A0A9D5ANH4</accession>
<dbReference type="InterPro" id="IPR016197">
    <property type="entry name" value="Chromo-like_dom_sf"/>
</dbReference>
<feature type="region of interest" description="Disordered" evidence="1">
    <location>
        <begin position="401"/>
        <end position="424"/>
    </location>
</feature>
<dbReference type="Proteomes" id="UP001058974">
    <property type="component" value="Chromosome 5"/>
</dbReference>
<dbReference type="Gene3D" id="2.40.50.40">
    <property type="match status" value="1"/>
</dbReference>
<name>A0A9D5ANH4_PEA</name>
<evidence type="ECO:0000256" key="1">
    <source>
        <dbReference type="SAM" id="MobiDB-lite"/>
    </source>
</evidence>
<dbReference type="EMBL" id="JAMSHJ010000005">
    <property type="protein sequence ID" value="KAI5413721.1"/>
    <property type="molecule type" value="Genomic_DNA"/>
</dbReference>
<evidence type="ECO:0000313" key="4">
    <source>
        <dbReference type="Proteomes" id="UP001058974"/>
    </source>
</evidence>
<feature type="region of interest" description="Disordered" evidence="1">
    <location>
        <begin position="458"/>
        <end position="505"/>
    </location>
</feature>
<dbReference type="Pfam" id="PF00385">
    <property type="entry name" value="Chromo"/>
    <property type="match status" value="1"/>
</dbReference>
<evidence type="ECO:0000259" key="2">
    <source>
        <dbReference type="PROSITE" id="PS50013"/>
    </source>
</evidence>
<dbReference type="PROSITE" id="PS50013">
    <property type="entry name" value="CHROMO_2"/>
    <property type="match status" value="1"/>
</dbReference>
<dbReference type="SMART" id="SM00298">
    <property type="entry name" value="CHROMO"/>
    <property type="match status" value="1"/>
</dbReference>
<dbReference type="InterPro" id="IPR000953">
    <property type="entry name" value="Chromo/chromo_shadow_dom"/>
</dbReference>
<feature type="compositionally biased region" description="Basic and acidic residues" evidence="1">
    <location>
        <begin position="401"/>
        <end position="413"/>
    </location>
</feature>
<dbReference type="InterPro" id="IPR056924">
    <property type="entry name" value="SH3_Tf2-1"/>
</dbReference>
<organism evidence="3 4">
    <name type="scientific">Pisum sativum</name>
    <name type="common">Garden pea</name>
    <name type="synonym">Lathyrus oleraceus</name>
    <dbReference type="NCBI Taxonomy" id="3888"/>
    <lineage>
        <taxon>Eukaryota</taxon>
        <taxon>Viridiplantae</taxon>
        <taxon>Streptophyta</taxon>
        <taxon>Embryophyta</taxon>
        <taxon>Tracheophyta</taxon>
        <taxon>Spermatophyta</taxon>
        <taxon>Magnoliopsida</taxon>
        <taxon>eudicotyledons</taxon>
        <taxon>Gunneridae</taxon>
        <taxon>Pentapetalae</taxon>
        <taxon>rosids</taxon>
        <taxon>fabids</taxon>
        <taxon>Fabales</taxon>
        <taxon>Fabaceae</taxon>
        <taxon>Papilionoideae</taxon>
        <taxon>50 kb inversion clade</taxon>
        <taxon>NPAAA clade</taxon>
        <taxon>Hologalegina</taxon>
        <taxon>IRL clade</taxon>
        <taxon>Fabeae</taxon>
        <taxon>Lathyrus</taxon>
    </lineage>
</organism>
<keyword evidence="4" id="KW-1185">Reference proteome</keyword>
<dbReference type="PANTHER" id="PTHR46033">
    <property type="entry name" value="PROTEIN MAIN-LIKE 2"/>
    <property type="match status" value="1"/>
</dbReference>
<evidence type="ECO:0000313" key="3">
    <source>
        <dbReference type="EMBL" id="KAI5413721.1"/>
    </source>
</evidence>
<dbReference type="SUPFAM" id="SSF54160">
    <property type="entry name" value="Chromo domain-like"/>
    <property type="match status" value="1"/>
</dbReference>
<reference evidence="3 4" key="1">
    <citation type="journal article" date="2022" name="Nat. Genet.">
        <title>Improved pea reference genome and pan-genome highlight genomic features and evolutionary characteristics.</title>
        <authorList>
            <person name="Yang T."/>
            <person name="Liu R."/>
            <person name="Luo Y."/>
            <person name="Hu S."/>
            <person name="Wang D."/>
            <person name="Wang C."/>
            <person name="Pandey M.K."/>
            <person name="Ge S."/>
            <person name="Xu Q."/>
            <person name="Li N."/>
            <person name="Li G."/>
            <person name="Huang Y."/>
            <person name="Saxena R.K."/>
            <person name="Ji Y."/>
            <person name="Li M."/>
            <person name="Yan X."/>
            <person name="He Y."/>
            <person name="Liu Y."/>
            <person name="Wang X."/>
            <person name="Xiang C."/>
            <person name="Varshney R.K."/>
            <person name="Ding H."/>
            <person name="Gao S."/>
            <person name="Zong X."/>
        </authorList>
    </citation>
    <scope>NUCLEOTIDE SEQUENCE [LARGE SCALE GENOMIC DNA]</scope>
    <source>
        <strain evidence="3 4">cv. Zhongwan 6</strain>
    </source>
</reference>
<comment type="caution">
    <text evidence="3">The sequence shown here is derived from an EMBL/GenBank/DDBJ whole genome shotgun (WGS) entry which is preliminary data.</text>
</comment>
<feature type="compositionally biased region" description="Polar residues" evidence="1">
    <location>
        <begin position="414"/>
        <end position="424"/>
    </location>
</feature>
<gene>
    <name evidence="3" type="ORF">KIW84_058037</name>
</gene>
<sequence length="744" mass="83242">MSPSKVHADLKSMDEEKKALEARVAELEVVVAPVTTAEEKKQEDKCHVCGYVSTRIGVKKVVETVKAPAALGPYSRANKVKIPLQMLSALVNFYDTGEECLVFGENHIDIGLEDILYITGLPIDGKQVSGIEDSNVTKTIANHLSITPEEADNLLASKTNGKKSFDIDLKKLKNKFSKEAISEENLASHVFAFERFKCLRGEYTPPSQFPLMVGWMNLTHMDLRNRLFFPSMAFCLNKLQEITEEDVDWCPYERADLKGLLPDQFHHQTWMVYAKVYSICFEHIARHPVNICWKQLGLQQEHLKKGLGKFRIPNLQQRGPAKNKDWRNANKFYEHCNNRWAKRNEFLIKQGLFYDGLLLNYEQRVESDEDETGEGQHIHVNATPLTILDNEHVQDHNLDQYHNDVDHNFDHNDATNFGSAHQSPTLALTTNPEAQTPIISTPSGKSPTLALTTNPEAEASDYQTPIISTPSGKSPTLALTTNPEAEASDYQTPIISTPSRKSPTLALTTNPEAEASDYQTPIISTPSRKSPTLALTTNPEAEASYYQTPIISTPSGKSPTLALTTNPEAEASYYQTPIISTPSGKSPTLALTTNPEAEASDYQTPIISTPSVLQKIGAVAYKLKLPEDTKVHPVFHVSLLKKDVSSSIKSQPLPICMNEEWQLEPNPEKVIDVRRNEQGAVEVLVKWQHLPEFENSWELKDKMAVEFPELLLEVKESFEGGRIDIYGKVYHRKRKKSGGSISGK</sequence>
<proteinExistence type="predicted"/>
<dbReference type="Gramene" id="Psat05G0803700-T1">
    <property type="protein sequence ID" value="KAI5413721.1"/>
    <property type="gene ID" value="KIW84_058037"/>
</dbReference>
<dbReference type="Pfam" id="PF24626">
    <property type="entry name" value="SH3_Tf2-1"/>
    <property type="match status" value="1"/>
</dbReference>